<dbReference type="InterPro" id="IPR013445">
    <property type="entry name" value="CDP_4_6_deHydtase"/>
</dbReference>
<dbReference type="Pfam" id="PF16363">
    <property type="entry name" value="GDP_Man_Dehyd"/>
    <property type="match status" value="1"/>
</dbReference>
<protein>
    <submittedName>
        <fullName evidence="2">CDP-glucose 4,6-dehydratase</fullName>
        <ecNumber evidence="2">4.2.1.45</ecNumber>
    </submittedName>
</protein>
<dbReference type="CDD" id="cd05252">
    <property type="entry name" value="CDP_GD_SDR_e"/>
    <property type="match status" value="1"/>
</dbReference>
<sequence>MANQIFHNAFAGRKVFVTGHTGFKGSWLTHWLVSLGADVTGYGLVPPTSPAHFDLLGLSEKIHHVVGDVRDLAMLKETMRAARPEIVFHLAAQPLVRLSYAEPRETFETNVMGTINVFEAVKSTDSVSSIVNITSDKCYNNREIDHAYTEDEAMGGFDPYSASKGAAELVTSAYRNSFFTPESGIQLASVRAGNVIGGGDWAADRIIPDSVRALSTNSPIEVRNPNAIRPWQHVLEPLAGYLWLGARMLTEEKRLDSAYNFGPTPEGHLTVENVVNAIVSTWGSGSWTTPATSVPQPHEAHFLKLNSSRAEQILGWKPVWNSSETLTRTAAWYRDFYLQEKSAVELTNADINAYVTAARAADVAWSRHEATQ</sequence>
<dbReference type="Gene3D" id="3.90.25.10">
    <property type="entry name" value="UDP-galactose 4-epimerase, domain 1"/>
    <property type="match status" value="1"/>
</dbReference>
<dbReference type="EMBL" id="MW122883">
    <property type="protein sequence ID" value="QOV09102.1"/>
    <property type="molecule type" value="Genomic_DNA"/>
</dbReference>
<accession>A0A871Y7I8</accession>
<dbReference type="EC" id="4.2.1.45" evidence="2"/>
<dbReference type="InterPro" id="IPR016040">
    <property type="entry name" value="NAD(P)-bd_dom"/>
</dbReference>
<dbReference type="SUPFAM" id="SSF51735">
    <property type="entry name" value="NAD(P)-binding Rossmann-fold domains"/>
    <property type="match status" value="1"/>
</dbReference>
<dbReference type="GO" id="GO:0047733">
    <property type="term" value="F:CDP-glucose 4,6-dehydratase activity"/>
    <property type="evidence" value="ECO:0007669"/>
    <property type="project" value="UniProtKB-EC"/>
</dbReference>
<proteinExistence type="predicted"/>
<keyword evidence="2" id="KW-0456">Lyase</keyword>
<dbReference type="NCBIfam" id="TIGR02622">
    <property type="entry name" value="CDP_4_6_dhtase"/>
    <property type="match status" value="1"/>
</dbReference>
<dbReference type="PANTHER" id="PTHR43000">
    <property type="entry name" value="DTDP-D-GLUCOSE 4,6-DEHYDRATASE-RELATED"/>
    <property type="match status" value="1"/>
</dbReference>
<evidence type="ECO:0000313" key="2">
    <source>
        <dbReference type="EMBL" id="QOV09102.1"/>
    </source>
</evidence>
<name>A0A871Y7I8_9ACTN</name>
<dbReference type="PROSITE" id="PS00061">
    <property type="entry name" value="ADH_SHORT"/>
    <property type="match status" value="1"/>
</dbReference>
<dbReference type="InterPro" id="IPR020904">
    <property type="entry name" value="Sc_DH/Rdtase_CS"/>
</dbReference>
<feature type="domain" description="NAD(P)-binding" evidence="1">
    <location>
        <begin position="16"/>
        <end position="327"/>
    </location>
</feature>
<dbReference type="Gene3D" id="3.40.50.720">
    <property type="entry name" value="NAD(P)-binding Rossmann-like Domain"/>
    <property type="match status" value="1"/>
</dbReference>
<reference evidence="2" key="1">
    <citation type="submission" date="2020-10" db="EMBL/GenBank/DDBJ databases">
        <title>Diverse heliorhodopsins detected via functional metagenomics in peat lake Actinobacteria, Chloroflexi and Archaea.</title>
        <authorList>
            <person name="Chazan A."/>
            <person name="Rozenberg A."/>
            <person name="Tahan R."/>
            <person name="Mannen K."/>
            <person name="Nagata T."/>
            <person name="Yaish S."/>
            <person name="Larom S."/>
            <person name="Kandori H."/>
            <person name="Inoue K."/>
            <person name="Beja O."/>
            <person name="Pushkarev A."/>
        </authorList>
    </citation>
    <scope>NUCLEOTIDE SEQUENCE</scope>
</reference>
<gene>
    <name evidence="2" type="primary">rfbG</name>
    <name evidence="2" type="ORF">HULAa32G3_00022</name>
</gene>
<organism evidence="2">
    <name type="scientific">uncultured Actinomycetes bacterium</name>
    <dbReference type="NCBI Taxonomy" id="152507"/>
    <lineage>
        <taxon>Bacteria</taxon>
        <taxon>Bacillati</taxon>
        <taxon>Actinomycetota</taxon>
        <taxon>Actinomycetes</taxon>
        <taxon>environmental samples</taxon>
    </lineage>
</organism>
<dbReference type="AlphaFoldDB" id="A0A871Y7I8"/>
<evidence type="ECO:0000259" key="1">
    <source>
        <dbReference type="Pfam" id="PF16363"/>
    </source>
</evidence>
<dbReference type="InterPro" id="IPR036291">
    <property type="entry name" value="NAD(P)-bd_dom_sf"/>
</dbReference>